<gene>
    <name evidence="4" type="ORF">IQ35_00536</name>
</gene>
<dbReference type="EMBL" id="VLKK01000002">
    <property type="protein sequence ID" value="TWH96605.1"/>
    <property type="molecule type" value="Genomic_DNA"/>
</dbReference>
<evidence type="ECO:0000259" key="3">
    <source>
        <dbReference type="PROSITE" id="PS50977"/>
    </source>
</evidence>
<reference evidence="4 5" key="1">
    <citation type="journal article" date="2015" name="Stand. Genomic Sci.">
        <title>Genomic Encyclopedia of Bacterial and Archaeal Type Strains, Phase III: the genomes of soil and plant-associated and newly described type strains.</title>
        <authorList>
            <person name="Whitman W.B."/>
            <person name="Woyke T."/>
            <person name="Klenk H.P."/>
            <person name="Zhou Y."/>
            <person name="Lilburn T.G."/>
            <person name="Beck B.J."/>
            <person name="De Vos P."/>
            <person name="Vandamme P."/>
            <person name="Eisen J.A."/>
            <person name="Garrity G."/>
            <person name="Hugenholtz P."/>
            <person name="Kyrpides N.C."/>
        </authorList>
    </citation>
    <scope>NUCLEOTIDE SEQUENCE [LARGE SCALE GENOMIC DNA]</scope>
    <source>
        <strain evidence="4 5">CGMCC 1.7748</strain>
    </source>
</reference>
<organism evidence="4 5">
    <name type="scientific">Sphingobium wenxiniae (strain DSM 21828 / CGMCC 1.7748 / JZ-1)</name>
    <dbReference type="NCBI Taxonomy" id="595605"/>
    <lineage>
        <taxon>Bacteria</taxon>
        <taxon>Pseudomonadati</taxon>
        <taxon>Pseudomonadota</taxon>
        <taxon>Alphaproteobacteria</taxon>
        <taxon>Sphingomonadales</taxon>
        <taxon>Sphingomonadaceae</taxon>
        <taxon>Sphingobium</taxon>
    </lineage>
</organism>
<evidence type="ECO:0000313" key="4">
    <source>
        <dbReference type="EMBL" id="TWH96605.1"/>
    </source>
</evidence>
<feature type="DNA-binding region" description="H-T-H motif" evidence="2">
    <location>
        <begin position="36"/>
        <end position="55"/>
    </location>
</feature>
<dbReference type="Gene3D" id="1.10.357.10">
    <property type="entry name" value="Tetracycline Repressor, domain 2"/>
    <property type="match status" value="1"/>
</dbReference>
<evidence type="ECO:0000256" key="1">
    <source>
        <dbReference type="ARBA" id="ARBA00023125"/>
    </source>
</evidence>
<evidence type="ECO:0000256" key="2">
    <source>
        <dbReference type="PROSITE-ProRule" id="PRU00335"/>
    </source>
</evidence>
<dbReference type="RefSeq" id="WP_021246064.1">
    <property type="nucleotide sequence ID" value="NZ_JACIIY010000009.1"/>
</dbReference>
<feature type="domain" description="HTH tetR-type" evidence="3">
    <location>
        <begin position="13"/>
        <end position="73"/>
    </location>
</feature>
<protein>
    <submittedName>
        <fullName evidence="4">TetR family transcriptional regulator</fullName>
    </submittedName>
</protein>
<proteinExistence type="predicted"/>
<dbReference type="SUPFAM" id="SSF46689">
    <property type="entry name" value="Homeodomain-like"/>
    <property type="match status" value="1"/>
</dbReference>
<accession>A0A562KMX0</accession>
<comment type="caution">
    <text evidence="4">The sequence shown here is derived from an EMBL/GenBank/DDBJ whole genome shotgun (WGS) entry which is preliminary data.</text>
</comment>
<sequence>MAAARLSRKESQEVTRARLRSSAIQAFARHGIAGSRIETIAEGAGYSRGAFYSNYRTKLDLLVDLLREKQIREIQLWREVLSHTVDLESDMAQLAARYDGLTNVRERAMLNSELQLEADRNEAFRPIFQAYLDAVYAETRTLFELMLERHGKRAPANLDAILVTIRLLGLGLGSPSILGTEIVGRTSPGTIMLQFLSSVMASAPAANS</sequence>
<evidence type="ECO:0000313" key="5">
    <source>
        <dbReference type="Proteomes" id="UP000316624"/>
    </source>
</evidence>
<dbReference type="PROSITE" id="PS50977">
    <property type="entry name" value="HTH_TETR_2"/>
    <property type="match status" value="1"/>
</dbReference>
<dbReference type="GO" id="GO:0003677">
    <property type="term" value="F:DNA binding"/>
    <property type="evidence" value="ECO:0007669"/>
    <property type="project" value="UniProtKB-UniRule"/>
</dbReference>
<dbReference type="Proteomes" id="UP000316624">
    <property type="component" value="Unassembled WGS sequence"/>
</dbReference>
<dbReference type="Pfam" id="PF00440">
    <property type="entry name" value="TetR_N"/>
    <property type="match status" value="1"/>
</dbReference>
<dbReference type="InterPro" id="IPR001647">
    <property type="entry name" value="HTH_TetR"/>
</dbReference>
<dbReference type="AlphaFoldDB" id="A0A562KMX0"/>
<name>A0A562KMX0_SPHWJ</name>
<keyword evidence="1 2" id="KW-0238">DNA-binding</keyword>
<dbReference type="InterPro" id="IPR009057">
    <property type="entry name" value="Homeodomain-like_sf"/>
</dbReference>
<keyword evidence="5" id="KW-1185">Reference proteome</keyword>